<dbReference type="InterPro" id="IPR036691">
    <property type="entry name" value="Endo/exonu/phosph_ase_sf"/>
</dbReference>
<feature type="non-terminal residue" evidence="2">
    <location>
        <position position="590"/>
    </location>
</feature>
<reference evidence="2" key="1">
    <citation type="submission" date="2019-12" db="EMBL/GenBank/DDBJ databases">
        <authorList>
            <person name="Scholes J."/>
        </authorList>
    </citation>
    <scope>NUCLEOTIDE SEQUENCE</scope>
</reference>
<dbReference type="InterPro" id="IPR052343">
    <property type="entry name" value="Retrotransposon-Effector_Assoc"/>
</dbReference>
<dbReference type="PANTHER" id="PTHR46890:SF48">
    <property type="entry name" value="RNA-DIRECTED DNA POLYMERASE"/>
    <property type="match status" value="1"/>
</dbReference>
<dbReference type="SUPFAM" id="SSF56219">
    <property type="entry name" value="DNase I-like"/>
    <property type="match status" value="1"/>
</dbReference>
<feature type="domain" description="Reverse transcriptase" evidence="1">
    <location>
        <begin position="418"/>
        <end position="574"/>
    </location>
</feature>
<comment type="caution">
    <text evidence="2">The sequence shown here is derived from an EMBL/GenBank/DDBJ whole genome shotgun (WGS) entry which is preliminary data.</text>
</comment>
<dbReference type="PANTHER" id="PTHR46890">
    <property type="entry name" value="NON-LTR RETROLELEMENT REVERSE TRANSCRIPTASE-LIKE PROTEIN-RELATED"/>
    <property type="match status" value="1"/>
</dbReference>
<organism evidence="2 3">
    <name type="scientific">Striga hermonthica</name>
    <name type="common">Purple witchweed</name>
    <name type="synonym">Buchnera hermonthica</name>
    <dbReference type="NCBI Taxonomy" id="68872"/>
    <lineage>
        <taxon>Eukaryota</taxon>
        <taxon>Viridiplantae</taxon>
        <taxon>Streptophyta</taxon>
        <taxon>Embryophyta</taxon>
        <taxon>Tracheophyta</taxon>
        <taxon>Spermatophyta</taxon>
        <taxon>Magnoliopsida</taxon>
        <taxon>eudicotyledons</taxon>
        <taxon>Gunneridae</taxon>
        <taxon>Pentapetalae</taxon>
        <taxon>asterids</taxon>
        <taxon>lamiids</taxon>
        <taxon>Lamiales</taxon>
        <taxon>Orobanchaceae</taxon>
        <taxon>Buchnereae</taxon>
        <taxon>Striga</taxon>
    </lineage>
</organism>
<proteinExistence type="predicted"/>
<protein>
    <recommendedName>
        <fullName evidence="1">Reverse transcriptase domain-containing protein</fullName>
    </recommendedName>
</protein>
<dbReference type="OrthoDB" id="913685at2759"/>
<dbReference type="InterPro" id="IPR043502">
    <property type="entry name" value="DNA/RNA_pol_sf"/>
</dbReference>
<accession>A0A9N7NWJ2</accession>
<evidence type="ECO:0000259" key="1">
    <source>
        <dbReference type="Pfam" id="PF00078"/>
    </source>
</evidence>
<feature type="non-terminal residue" evidence="2">
    <location>
        <position position="1"/>
    </location>
</feature>
<evidence type="ECO:0000313" key="2">
    <source>
        <dbReference type="EMBL" id="CAA0837766.1"/>
    </source>
</evidence>
<name>A0A9N7NWJ2_STRHE</name>
<dbReference type="CDD" id="cd01650">
    <property type="entry name" value="RT_nLTR_like"/>
    <property type="match status" value="1"/>
</dbReference>
<dbReference type="SUPFAM" id="SSF56672">
    <property type="entry name" value="DNA/RNA polymerases"/>
    <property type="match status" value="1"/>
</dbReference>
<dbReference type="Proteomes" id="UP001153555">
    <property type="component" value="Unassembled WGS sequence"/>
</dbReference>
<dbReference type="Gene3D" id="3.60.10.10">
    <property type="entry name" value="Endonuclease/exonuclease/phosphatase"/>
    <property type="match status" value="1"/>
</dbReference>
<dbReference type="InterPro" id="IPR000477">
    <property type="entry name" value="RT_dom"/>
</dbReference>
<evidence type="ECO:0000313" key="3">
    <source>
        <dbReference type="Proteomes" id="UP001153555"/>
    </source>
</evidence>
<dbReference type="EMBL" id="CACSLK010030524">
    <property type="protein sequence ID" value="CAA0837766.1"/>
    <property type="molecule type" value="Genomic_DNA"/>
</dbReference>
<gene>
    <name evidence="2" type="ORF">SHERM_04541</name>
</gene>
<keyword evidence="3" id="KW-1185">Reference proteome</keyword>
<dbReference type="AlphaFoldDB" id="A0A9N7NWJ2"/>
<dbReference type="Pfam" id="PF00078">
    <property type="entry name" value="RVT_1"/>
    <property type="match status" value="1"/>
</dbReference>
<sequence length="590" mass="67672">EFKNSQQDTRTSWLILLYASTSKQLRAQQWEYLIQAKSKWRQDWAIGGDWNEICCDADKIGGRLRTPSSYSDFNKFISDMGMNEVPFRGHPFTWCNHRSHEDFIEEKIDRVFGSFQWLSSNNNATVTSLIKSASDRTMLILDSNPNQLSKRKRRFIFDKRWLAMEGIEETVKSVWSAPNEGTPMFAVKEKLKATRVALLKWSQALNINKSGTIERLTLQLQEMREHSNNMNWDEWNKITIELDEAYTSEEEFWRQKARNQWLKEGEQNSKFFHALTIQRRKTNAITRLVDDNNILRETDEKIQDCVVDFYSQLFSTDGFRGDAGILNLIPQTISCDLNDSLICPVEEEEIKNALFCMSPNKAPGEDGYPPLLFQHFWPIIKEDLCTAITSFFSSGMILKSWNTTLITLVPKCINPTSLSQFRPISLCGVSYKIISNILASRLMVCLNHCISSSQSAFIPERQLIDNVILAQEAIHFLHRHRSGGKTFMALKLDMIKAFDKLEWHSIINILLKMGFYPSFVKWIHACISTSAFSFNLNGRVAGFISPSRGVRQGDPLSPYLFIVVTEALSRLIAADVHAHSFNGLKISRGG</sequence>